<evidence type="ECO:0000313" key="3">
    <source>
        <dbReference type="Proteomes" id="UP000015102"/>
    </source>
</evidence>
<dbReference type="EMBL" id="CAQQ02079601">
    <property type="status" value="NOT_ANNOTATED_CDS"/>
    <property type="molecule type" value="Genomic_DNA"/>
</dbReference>
<reference evidence="2" key="2">
    <citation type="submission" date="2015-06" db="UniProtKB">
        <authorList>
            <consortium name="EnsemblMetazoa"/>
        </authorList>
    </citation>
    <scope>IDENTIFICATION</scope>
</reference>
<dbReference type="CDD" id="cd00104">
    <property type="entry name" value="KAZAL_FS"/>
    <property type="match status" value="1"/>
</dbReference>
<dbReference type="OMA" id="EFATECE"/>
<dbReference type="Pfam" id="PF07648">
    <property type="entry name" value="Kazal_2"/>
    <property type="match status" value="2"/>
</dbReference>
<reference evidence="3" key="1">
    <citation type="submission" date="2013-02" db="EMBL/GenBank/DDBJ databases">
        <authorList>
            <person name="Hughes D."/>
        </authorList>
    </citation>
    <scope>NUCLEOTIDE SEQUENCE</scope>
    <source>
        <strain>Durham</strain>
        <strain evidence="3">NC isolate 2 -- Noor lab</strain>
    </source>
</reference>
<name>T1GMH9_MEGSC</name>
<dbReference type="AlphaFoldDB" id="T1GMH9"/>
<dbReference type="PROSITE" id="PS51465">
    <property type="entry name" value="KAZAL_2"/>
    <property type="match status" value="1"/>
</dbReference>
<dbReference type="EnsemblMetazoa" id="MESCA004753-RA">
    <property type="protein sequence ID" value="MESCA004753-PA"/>
    <property type="gene ID" value="MESCA004753"/>
</dbReference>
<evidence type="ECO:0000259" key="1">
    <source>
        <dbReference type="PROSITE" id="PS51465"/>
    </source>
</evidence>
<feature type="domain" description="Kazal-like" evidence="1">
    <location>
        <begin position="10"/>
        <end position="78"/>
    </location>
</feature>
<accession>T1GMH9</accession>
<dbReference type="EMBL" id="CAQQ02079600">
    <property type="status" value="NOT_ANNOTATED_CDS"/>
    <property type="molecule type" value="Genomic_DNA"/>
</dbReference>
<dbReference type="InterPro" id="IPR002350">
    <property type="entry name" value="Kazal_dom"/>
</dbReference>
<dbReference type="InterPro" id="IPR036058">
    <property type="entry name" value="Kazal_dom_sf"/>
</dbReference>
<dbReference type="STRING" id="36166.T1GMH9"/>
<dbReference type="Proteomes" id="UP000015102">
    <property type="component" value="Unassembled WGS sequence"/>
</dbReference>
<dbReference type="SUPFAM" id="SSF100895">
    <property type="entry name" value="Kazal-type serine protease inhibitors"/>
    <property type="match status" value="1"/>
</dbReference>
<sequence>MAVVLSKGQTFEDLTCNYICPDNAEPVCGFNGEEYEEFATECELKNANCLLGRIQTKAYKIVEKALCERKKQRNNCLMRPCPMILRPICAFDGKVQKVFDNQCV</sequence>
<protein>
    <recommendedName>
        <fullName evidence="1">Kazal-like domain-containing protein</fullName>
    </recommendedName>
</protein>
<keyword evidence="3" id="KW-1185">Reference proteome</keyword>
<proteinExistence type="predicted"/>
<evidence type="ECO:0000313" key="2">
    <source>
        <dbReference type="EnsemblMetazoa" id="MESCA004753-PA"/>
    </source>
</evidence>
<dbReference type="HOGENOM" id="CLU_2256780_0_0_1"/>
<dbReference type="Gene3D" id="3.30.60.30">
    <property type="match status" value="2"/>
</dbReference>
<organism evidence="2 3">
    <name type="scientific">Megaselia scalaris</name>
    <name type="common">Humpbacked fly</name>
    <name type="synonym">Phora scalaris</name>
    <dbReference type="NCBI Taxonomy" id="36166"/>
    <lineage>
        <taxon>Eukaryota</taxon>
        <taxon>Metazoa</taxon>
        <taxon>Ecdysozoa</taxon>
        <taxon>Arthropoda</taxon>
        <taxon>Hexapoda</taxon>
        <taxon>Insecta</taxon>
        <taxon>Pterygota</taxon>
        <taxon>Neoptera</taxon>
        <taxon>Endopterygota</taxon>
        <taxon>Diptera</taxon>
        <taxon>Brachycera</taxon>
        <taxon>Muscomorpha</taxon>
        <taxon>Platypezoidea</taxon>
        <taxon>Phoridae</taxon>
        <taxon>Megaseliini</taxon>
        <taxon>Megaselia</taxon>
    </lineage>
</organism>